<gene>
    <name evidence="2" type="primary">Hypp7030</name>
    <name evidence="2" type="ORF">BLAG_LOCUS6185</name>
</gene>
<dbReference type="GO" id="GO:0008289">
    <property type="term" value="F:lipid binding"/>
    <property type="evidence" value="ECO:0007669"/>
    <property type="project" value="InterPro"/>
</dbReference>
<dbReference type="EMBL" id="OV696698">
    <property type="protein sequence ID" value="CAH1243068.1"/>
    <property type="molecule type" value="Genomic_DNA"/>
</dbReference>
<dbReference type="OrthoDB" id="354351at2759"/>
<evidence type="ECO:0000256" key="1">
    <source>
        <dbReference type="ARBA" id="ARBA00008390"/>
    </source>
</evidence>
<protein>
    <submittedName>
        <fullName evidence="2">Hypp7030 protein</fullName>
    </submittedName>
</protein>
<proteinExistence type="inferred from homology"/>
<dbReference type="AlphaFoldDB" id="A0A8J9YWM7"/>
<dbReference type="SUPFAM" id="SSF50814">
    <property type="entry name" value="Lipocalins"/>
    <property type="match status" value="1"/>
</dbReference>
<dbReference type="CDD" id="cd00742">
    <property type="entry name" value="FABP"/>
    <property type="match status" value="1"/>
</dbReference>
<evidence type="ECO:0000313" key="3">
    <source>
        <dbReference type="Proteomes" id="UP000838412"/>
    </source>
</evidence>
<sequence>MPFDLERSSGTWKIGKHSDNFKEIMMKLGVPAEALDMLITSEVTVECTVSGNTFTDKSTMLGKTTVNTFTFGEECEETDHTGTKRKVTYTMEGDSMVFVYPNHDGKGMVVRQAMRWTDDKTIRHATHTIEGDALVINYSNHDGKGLVVRKTRRLVDANTARTEYKIGDLEGFYEAKKI</sequence>
<dbReference type="InterPro" id="IPR031259">
    <property type="entry name" value="ILBP"/>
</dbReference>
<dbReference type="Pfam" id="PF14651">
    <property type="entry name" value="Lipocalin_7"/>
    <property type="match status" value="1"/>
</dbReference>
<name>A0A8J9YWM7_BRALA</name>
<evidence type="ECO:0000313" key="2">
    <source>
        <dbReference type="EMBL" id="CAH1243068.1"/>
    </source>
</evidence>
<dbReference type="Gene3D" id="2.40.128.20">
    <property type="match status" value="1"/>
</dbReference>
<keyword evidence="3" id="KW-1185">Reference proteome</keyword>
<comment type="similarity">
    <text evidence="1">Belongs to the calycin superfamily. Fatty-acid binding protein (FABP) family.</text>
</comment>
<accession>A0A8J9YWM7</accession>
<organism evidence="2 3">
    <name type="scientific">Branchiostoma lanceolatum</name>
    <name type="common">Common lancelet</name>
    <name type="synonym">Amphioxus lanceolatum</name>
    <dbReference type="NCBI Taxonomy" id="7740"/>
    <lineage>
        <taxon>Eukaryota</taxon>
        <taxon>Metazoa</taxon>
        <taxon>Chordata</taxon>
        <taxon>Cephalochordata</taxon>
        <taxon>Leptocardii</taxon>
        <taxon>Amphioxiformes</taxon>
        <taxon>Branchiostomatidae</taxon>
        <taxon>Branchiostoma</taxon>
    </lineage>
</organism>
<dbReference type="InterPro" id="IPR012674">
    <property type="entry name" value="Calycin"/>
</dbReference>
<reference evidence="2" key="1">
    <citation type="submission" date="2022-01" db="EMBL/GenBank/DDBJ databases">
        <authorList>
            <person name="Braso-Vives M."/>
        </authorList>
    </citation>
    <scope>NUCLEOTIDE SEQUENCE</scope>
</reference>
<dbReference type="Proteomes" id="UP000838412">
    <property type="component" value="Chromosome 13"/>
</dbReference>
<dbReference type="PANTHER" id="PTHR11955">
    <property type="entry name" value="FATTY ACID BINDING PROTEIN"/>
    <property type="match status" value="1"/>
</dbReference>